<gene>
    <name evidence="3" type="ORF">HRUBRA_02755</name>
</gene>
<evidence type="ECO:0000313" key="3">
    <source>
        <dbReference type="EMBL" id="KGE02777.1"/>
    </source>
</evidence>
<keyword evidence="2" id="KW-0732">Signal</keyword>
<dbReference type="STRING" id="1265313.HRUBRA_02755"/>
<dbReference type="eggNOG" id="COG0845">
    <property type="taxonomic scope" value="Bacteria"/>
</dbReference>
<accession>A0A095VMR6</accession>
<evidence type="ECO:0000256" key="2">
    <source>
        <dbReference type="SAM" id="SignalP"/>
    </source>
</evidence>
<dbReference type="GO" id="GO:0060003">
    <property type="term" value="P:copper ion export"/>
    <property type="evidence" value="ECO:0007669"/>
    <property type="project" value="TreeGrafter"/>
</dbReference>
<protein>
    <submittedName>
        <fullName evidence="3">Uncharacterized protein</fullName>
    </submittedName>
</protein>
<evidence type="ECO:0000256" key="1">
    <source>
        <dbReference type="ARBA" id="ARBA00022448"/>
    </source>
</evidence>
<dbReference type="EMBL" id="AUVB01000085">
    <property type="protein sequence ID" value="KGE02777.1"/>
    <property type="molecule type" value="Genomic_DNA"/>
</dbReference>
<evidence type="ECO:0000313" key="4">
    <source>
        <dbReference type="Proteomes" id="UP000029640"/>
    </source>
</evidence>
<keyword evidence="4" id="KW-1185">Reference proteome</keyword>
<keyword evidence="1" id="KW-0813">Transport</keyword>
<dbReference type="RefSeq" id="WP_035514207.1">
    <property type="nucleotide sequence ID" value="NZ_KN234747.1"/>
</dbReference>
<dbReference type="HOGENOM" id="CLU_066176_0_0_6"/>
<dbReference type="OrthoDB" id="5757429at2"/>
<dbReference type="GO" id="GO:0015679">
    <property type="term" value="P:plasma membrane copper ion transport"/>
    <property type="evidence" value="ECO:0007669"/>
    <property type="project" value="TreeGrafter"/>
</dbReference>
<sequence length="336" mass="36393">MRSALLLMLLVTGLARAQEVPLSALGDLALTYADASALDRVPGAPLRGVVRARGGEDYRVLLPRTAHRVTFVAVPGQRVAPGEPVVRLEGPEIHHWALEFEASTDRYALAETRYERNKPLYADGALPAERWAAIQDSYLETGLEYEHMRHFGELLLPEDDEDTLLVGAPIDGMLHFDSRAPAREERAVLFSVIPDNALRLQVEVPVDRAVDLRSLTIDGCQLAIDSLDRAADGFFVAAWSAPLAGDCRRIPGTVLSVRPSYGADALELPRAAVFQWQRAPHVFVRTGDRLQARPVTVLADTAGGYAVARDPEITAGPVLLSSVSAVQGILLGLGSD</sequence>
<dbReference type="PATRIC" id="fig|1265313.6.peg.2714"/>
<comment type="caution">
    <text evidence="3">The sequence shown here is derived from an EMBL/GenBank/DDBJ whole genome shotgun (WGS) entry which is preliminary data.</text>
</comment>
<reference evidence="3 4" key="1">
    <citation type="journal article" date="2014" name="Genome Announc.">
        <title>Genome Sequence of Gammaproteobacterial Pseudohaliea rubra Type Strain DSM 19751, Isolated from Coastal Seawater of the Mediterranean Sea.</title>
        <authorList>
            <person name="Spring S."/>
            <person name="Fiebig A."/>
            <person name="Riedel T."/>
            <person name="Goker M."/>
            <person name="Klenk H.P."/>
        </authorList>
    </citation>
    <scope>NUCLEOTIDE SEQUENCE [LARGE SCALE GENOMIC DNA]</scope>
    <source>
        <strain evidence="3 4">DSM 19751</strain>
    </source>
</reference>
<dbReference type="GO" id="GO:0030288">
    <property type="term" value="C:outer membrane-bounded periplasmic space"/>
    <property type="evidence" value="ECO:0007669"/>
    <property type="project" value="TreeGrafter"/>
</dbReference>
<dbReference type="PANTHER" id="PTHR30097">
    <property type="entry name" value="CATION EFFLUX SYSTEM PROTEIN CUSB"/>
    <property type="match status" value="1"/>
</dbReference>
<dbReference type="GO" id="GO:0046914">
    <property type="term" value="F:transition metal ion binding"/>
    <property type="evidence" value="ECO:0007669"/>
    <property type="project" value="TreeGrafter"/>
</dbReference>
<dbReference type="AlphaFoldDB" id="A0A095VMR6"/>
<dbReference type="PANTHER" id="PTHR30097:SF4">
    <property type="entry name" value="SLR6042 PROTEIN"/>
    <property type="match status" value="1"/>
</dbReference>
<organism evidence="3 4">
    <name type="scientific">Pseudohaliea rubra DSM 19751</name>
    <dbReference type="NCBI Taxonomy" id="1265313"/>
    <lineage>
        <taxon>Bacteria</taxon>
        <taxon>Pseudomonadati</taxon>
        <taxon>Pseudomonadota</taxon>
        <taxon>Gammaproteobacteria</taxon>
        <taxon>Cellvibrionales</taxon>
        <taxon>Halieaceae</taxon>
        <taxon>Pseudohaliea</taxon>
    </lineage>
</organism>
<feature type="signal peptide" evidence="2">
    <location>
        <begin position="1"/>
        <end position="17"/>
    </location>
</feature>
<dbReference type="Proteomes" id="UP000029640">
    <property type="component" value="Unassembled WGS sequence"/>
</dbReference>
<dbReference type="InterPro" id="IPR051909">
    <property type="entry name" value="MFP_Cation_Efflux"/>
</dbReference>
<proteinExistence type="predicted"/>
<name>A0A095VMR6_9GAMM</name>
<feature type="chain" id="PRO_5001919943" evidence="2">
    <location>
        <begin position="18"/>
        <end position="336"/>
    </location>
</feature>